<dbReference type="InterPro" id="IPR009078">
    <property type="entry name" value="Ferritin-like_SF"/>
</dbReference>
<dbReference type="EMBL" id="JBHDLJ010000006">
    <property type="protein sequence ID" value="MFB0834883.1"/>
    <property type="molecule type" value="Genomic_DNA"/>
</dbReference>
<dbReference type="Proteomes" id="UP001575652">
    <property type="component" value="Unassembled WGS sequence"/>
</dbReference>
<dbReference type="EC" id="1.14.13.149" evidence="2"/>
<dbReference type="InterPro" id="IPR007814">
    <property type="entry name" value="PaaA_PaaC"/>
</dbReference>
<gene>
    <name evidence="2" type="primary">paaC</name>
    <name evidence="2" type="ORF">ACETWP_09805</name>
</gene>
<sequence length="297" mass="32887">MSAPETDLHGSHGGHAADHSLDSFGDASASATRVTPGNALRPEDIQLQQDRPSDAVARYAVRLGDDALILAQRLSHWISRGPELEEDIALGNIALDQLGHARSFLSYAGLAWDKSEDDLAYWREEEDFRSLHIVEQPNGDFAATIARELIVSIYQHLLYTRLLDSSDATIAAISAKAVKEVDYHRDHAIQWTLRLGQGTEESARRMRHALTTLWPFVEEIFLDEPLHAELGDAGVAPSTLRDEWEREFSAVLDEAGLEIPTVPFAMCGGRLGEHSEHLGFILAEMQVLARKHPGASW</sequence>
<dbReference type="PANTHER" id="PTHR30458:SF0">
    <property type="entry name" value="1,2-PHENYLACETYL-COA EPOXIDASE, SUBUNIT C"/>
    <property type="match status" value="1"/>
</dbReference>
<protein>
    <submittedName>
        <fullName evidence="2">1,2-phenylacetyl-CoA epoxidase subunit PaaC</fullName>
        <ecNumber evidence="2">1.14.13.149</ecNumber>
    </submittedName>
</protein>
<evidence type="ECO:0000256" key="1">
    <source>
        <dbReference type="SAM" id="MobiDB-lite"/>
    </source>
</evidence>
<dbReference type="InterPro" id="IPR012347">
    <property type="entry name" value="Ferritin-like"/>
</dbReference>
<feature type="compositionally biased region" description="Basic and acidic residues" evidence="1">
    <location>
        <begin position="1"/>
        <end position="21"/>
    </location>
</feature>
<dbReference type="Pfam" id="PF05138">
    <property type="entry name" value="PaaA_PaaC"/>
    <property type="match status" value="1"/>
</dbReference>
<dbReference type="InterPro" id="IPR011882">
    <property type="entry name" value="PaaC"/>
</dbReference>
<evidence type="ECO:0000313" key="3">
    <source>
        <dbReference type="Proteomes" id="UP001575652"/>
    </source>
</evidence>
<feature type="region of interest" description="Disordered" evidence="1">
    <location>
        <begin position="1"/>
        <end position="43"/>
    </location>
</feature>
<dbReference type="Gene3D" id="1.20.1260.10">
    <property type="match status" value="1"/>
</dbReference>
<comment type="caution">
    <text evidence="2">The sequence shown here is derived from an EMBL/GenBank/DDBJ whole genome shotgun (WGS) entry which is preliminary data.</text>
</comment>
<dbReference type="RefSeq" id="WP_373972048.1">
    <property type="nucleotide sequence ID" value="NZ_JBHDLJ010000006.1"/>
</dbReference>
<dbReference type="PANTHER" id="PTHR30458">
    <property type="entry name" value="PHENYLACETIC ACID DEGRADATION PROTEIN PAA"/>
    <property type="match status" value="1"/>
</dbReference>
<keyword evidence="2" id="KW-0560">Oxidoreductase</keyword>
<reference evidence="2 3" key="1">
    <citation type="submission" date="2024-09" db="EMBL/GenBank/DDBJ databases">
        <authorList>
            <person name="Salinas-Garcia M.A."/>
            <person name="Prieme A."/>
        </authorList>
    </citation>
    <scope>NUCLEOTIDE SEQUENCE [LARGE SCALE GENOMIC DNA]</scope>
    <source>
        <strain evidence="2 3">DSM 21081</strain>
    </source>
</reference>
<name>A0ABV4UPK1_9MICC</name>
<dbReference type="InterPro" id="IPR052703">
    <property type="entry name" value="Aromatic_CoA_ox/epox"/>
</dbReference>
<dbReference type="PIRSF" id="PIRSF037834">
    <property type="entry name" value="PA_CoA_Oase3"/>
    <property type="match status" value="1"/>
</dbReference>
<accession>A0ABV4UPK1</accession>
<dbReference type="GO" id="GO:0097266">
    <property type="term" value="F:phenylacetyl-CoA 1,2-epoxidase activity"/>
    <property type="evidence" value="ECO:0007669"/>
    <property type="project" value="UniProtKB-EC"/>
</dbReference>
<organism evidence="2 3">
    <name type="scientific">Arthrobacter halodurans</name>
    <dbReference type="NCBI Taxonomy" id="516699"/>
    <lineage>
        <taxon>Bacteria</taxon>
        <taxon>Bacillati</taxon>
        <taxon>Actinomycetota</taxon>
        <taxon>Actinomycetes</taxon>
        <taxon>Micrococcales</taxon>
        <taxon>Micrococcaceae</taxon>
        <taxon>Arthrobacter</taxon>
    </lineage>
</organism>
<dbReference type="NCBIfam" id="TIGR02158">
    <property type="entry name" value="PA_CoA_Oxy3"/>
    <property type="match status" value="1"/>
</dbReference>
<evidence type="ECO:0000313" key="2">
    <source>
        <dbReference type="EMBL" id="MFB0834883.1"/>
    </source>
</evidence>
<keyword evidence="3" id="KW-1185">Reference proteome</keyword>
<dbReference type="SUPFAM" id="SSF47240">
    <property type="entry name" value="Ferritin-like"/>
    <property type="match status" value="1"/>
</dbReference>
<proteinExistence type="predicted"/>